<evidence type="ECO:0000313" key="8">
    <source>
        <dbReference type="EMBL" id="OZG63286.1"/>
    </source>
</evidence>
<proteinExistence type="predicted"/>
<dbReference type="InterPro" id="IPR003838">
    <property type="entry name" value="ABC3_permease_C"/>
</dbReference>
<dbReference type="InterPro" id="IPR050250">
    <property type="entry name" value="Macrolide_Exporter_MacB"/>
</dbReference>
<feature type="transmembrane region" description="Helical" evidence="6">
    <location>
        <begin position="313"/>
        <end position="337"/>
    </location>
</feature>
<dbReference type="AlphaFoldDB" id="A0A261FWZ9"/>
<evidence type="ECO:0000313" key="9">
    <source>
        <dbReference type="Proteomes" id="UP000216074"/>
    </source>
</evidence>
<comment type="subcellular location">
    <subcellularLocation>
        <location evidence="1">Cell membrane</location>
        <topology evidence="1">Multi-pass membrane protein</topology>
    </subcellularLocation>
</comment>
<dbReference type="OrthoDB" id="3227934at2"/>
<dbReference type="Pfam" id="PF02687">
    <property type="entry name" value="FtsX"/>
    <property type="match status" value="1"/>
</dbReference>
<dbReference type="GO" id="GO:0005886">
    <property type="term" value="C:plasma membrane"/>
    <property type="evidence" value="ECO:0007669"/>
    <property type="project" value="UniProtKB-SubCell"/>
</dbReference>
<dbReference type="RefSeq" id="WP_094730429.1">
    <property type="nucleotide sequence ID" value="NZ_MWWY01000037.1"/>
</dbReference>
<protein>
    <submittedName>
        <fullName evidence="8">ABC transporter permease</fullName>
    </submittedName>
</protein>
<dbReference type="PANTHER" id="PTHR30572:SF9">
    <property type="entry name" value="ABC TRANSPORTER PERMEASE PROTEIN"/>
    <property type="match status" value="1"/>
</dbReference>
<dbReference type="EMBL" id="MWWY01000037">
    <property type="protein sequence ID" value="OZG63286.1"/>
    <property type="molecule type" value="Genomic_DNA"/>
</dbReference>
<dbReference type="Proteomes" id="UP000216074">
    <property type="component" value="Unassembled WGS sequence"/>
</dbReference>
<evidence type="ECO:0000256" key="5">
    <source>
        <dbReference type="ARBA" id="ARBA00023136"/>
    </source>
</evidence>
<evidence type="ECO:0000256" key="3">
    <source>
        <dbReference type="ARBA" id="ARBA00022692"/>
    </source>
</evidence>
<feature type="transmembrane region" description="Helical" evidence="6">
    <location>
        <begin position="358"/>
        <end position="382"/>
    </location>
</feature>
<dbReference type="PANTHER" id="PTHR30572">
    <property type="entry name" value="MEMBRANE COMPONENT OF TRANSPORTER-RELATED"/>
    <property type="match status" value="1"/>
</dbReference>
<evidence type="ECO:0000256" key="1">
    <source>
        <dbReference type="ARBA" id="ARBA00004651"/>
    </source>
</evidence>
<keyword evidence="4 6" id="KW-1133">Transmembrane helix</keyword>
<sequence length="470" mass="50073">MFVLRNAWAALMRHKLRSLLTLLIALVAAFGTLFGWSVQQANVTATTTDREALAPAAIVRMKADQQSKYNGADPTWAKNYLSTETYNNYYTVATENSIQLANINASSSFPVRQTKDSIQAIAGTADQDASKTGGELTLKSFTSVETARDNDLGRYSVVEGKHLSYSGSAPKGALISKALADANKLKVGDEFTIASPADASKTTTLTVRGIYEYVDATAPTGHGSDAKLSKDNRDNAIYIAYATMYDLGWGNESASDWSKPNLSYVFEFSSMADYEKFASKVASKIDKKYELSSPTITAYEKKTAPLTALDARMGVGVVAVPAVSGVLLLALVLLAVVHRREELGFALASGVTRGRMAWQFMLETFLPVVLGFAIGLLAAGFGSGPLGSALAGGYATPVTGALVWRSVWVSLGALIVLMIVAGLRAVFFRTPTLFAARDGWTVTSDDAAVAHDTEDTGSAADDNDVQEAKA</sequence>
<evidence type="ECO:0000256" key="6">
    <source>
        <dbReference type="SAM" id="Phobius"/>
    </source>
</evidence>
<keyword evidence="3 6" id="KW-0812">Transmembrane</keyword>
<name>A0A261FWZ9_9BIFI</name>
<feature type="transmembrane region" description="Helical" evidence="6">
    <location>
        <begin position="402"/>
        <end position="427"/>
    </location>
</feature>
<evidence type="ECO:0000256" key="4">
    <source>
        <dbReference type="ARBA" id="ARBA00022989"/>
    </source>
</evidence>
<feature type="domain" description="ABC3 transporter permease C-terminal" evidence="7">
    <location>
        <begin position="320"/>
        <end position="423"/>
    </location>
</feature>
<accession>A0A261FWZ9</accession>
<keyword evidence="9" id="KW-1185">Reference proteome</keyword>
<dbReference type="GO" id="GO:0022857">
    <property type="term" value="F:transmembrane transporter activity"/>
    <property type="evidence" value="ECO:0007669"/>
    <property type="project" value="TreeGrafter"/>
</dbReference>
<reference evidence="8 9" key="1">
    <citation type="journal article" date="2017" name="BMC Genomics">
        <title>Comparative genomic and phylogenomic analyses of the Bifidobacteriaceae family.</title>
        <authorList>
            <person name="Lugli G.A."/>
            <person name="Milani C."/>
            <person name="Turroni F."/>
            <person name="Duranti S."/>
            <person name="Mancabelli L."/>
            <person name="Mangifesta M."/>
            <person name="Ferrario C."/>
            <person name="Modesto M."/>
            <person name="Mattarelli P."/>
            <person name="Jiri K."/>
            <person name="van Sinderen D."/>
            <person name="Ventura M."/>
        </authorList>
    </citation>
    <scope>NUCLEOTIDE SEQUENCE [LARGE SCALE GENOMIC DNA]</scope>
    <source>
        <strain evidence="8 9">DSM 100202</strain>
    </source>
</reference>
<evidence type="ECO:0000259" key="7">
    <source>
        <dbReference type="Pfam" id="PF02687"/>
    </source>
</evidence>
<comment type="caution">
    <text evidence="8">The sequence shown here is derived from an EMBL/GenBank/DDBJ whole genome shotgun (WGS) entry which is preliminary data.</text>
</comment>
<evidence type="ECO:0000256" key="2">
    <source>
        <dbReference type="ARBA" id="ARBA00022475"/>
    </source>
</evidence>
<keyword evidence="2" id="KW-1003">Cell membrane</keyword>
<organism evidence="8 9">
    <name type="scientific">Bifidobacterium hapali</name>
    <dbReference type="NCBI Taxonomy" id="1630172"/>
    <lineage>
        <taxon>Bacteria</taxon>
        <taxon>Bacillati</taxon>
        <taxon>Actinomycetota</taxon>
        <taxon>Actinomycetes</taxon>
        <taxon>Bifidobacteriales</taxon>
        <taxon>Bifidobacteriaceae</taxon>
        <taxon>Bifidobacterium</taxon>
    </lineage>
</organism>
<keyword evidence="5 6" id="KW-0472">Membrane</keyword>
<gene>
    <name evidence="8" type="ORF">BHAP_1874</name>
</gene>